<dbReference type="InterPro" id="IPR000933">
    <property type="entry name" value="Glyco_hydro_29"/>
</dbReference>
<dbReference type="Gene3D" id="2.60.40.1180">
    <property type="entry name" value="Golgi alpha-mannosidase II"/>
    <property type="match status" value="1"/>
</dbReference>
<evidence type="ECO:0000313" key="8">
    <source>
        <dbReference type="EMBL" id="PAV31199.1"/>
    </source>
</evidence>
<comment type="caution">
    <text evidence="8">The sequence shown here is derived from an EMBL/GenBank/DDBJ whole genome shotgun (WGS) entry which is preliminary data.</text>
</comment>
<keyword evidence="5" id="KW-0378">Hydrolase</keyword>
<dbReference type="EC" id="3.2.1.51" evidence="3"/>
<accession>A0A2A2IHD9</accession>
<protein>
    <recommendedName>
        <fullName evidence="3">alpha-L-fucosidase</fullName>
        <ecNumber evidence="3">3.2.1.51</ecNumber>
    </recommendedName>
</protein>
<dbReference type="EMBL" id="NPOA01000001">
    <property type="protein sequence ID" value="PAV31199.1"/>
    <property type="molecule type" value="Genomic_DNA"/>
</dbReference>
<dbReference type="OrthoDB" id="107551at2"/>
<dbReference type="AlphaFoldDB" id="A0A2A2IHD9"/>
<evidence type="ECO:0000256" key="1">
    <source>
        <dbReference type="ARBA" id="ARBA00004071"/>
    </source>
</evidence>
<dbReference type="GO" id="GO:0006004">
    <property type="term" value="P:fucose metabolic process"/>
    <property type="evidence" value="ECO:0007669"/>
    <property type="project" value="InterPro"/>
</dbReference>
<dbReference type="Gene3D" id="3.20.20.80">
    <property type="entry name" value="Glycosidases"/>
    <property type="match status" value="1"/>
</dbReference>
<comment type="similarity">
    <text evidence="2">Belongs to the glycosyl hydrolase 29 family.</text>
</comment>
<evidence type="ECO:0000256" key="5">
    <source>
        <dbReference type="ARBA" id="ARBA00022801"/>
    </source>
</evidence>
<evidence type="ECO:0000256" key="6">
    <source>
        <dbReference type="ARBA" id="ARBA00023295"/>
    </source>
</evidence>
<keyword evidence="4" id="KW-0732">Signal</keyword>
<keyword evidence="6" id="KW-0326">Glycosidase</keyword>
<dbReference type="GO" id="GO:0016139">
    <property type="term" value="P:glycoside catabolic process"/>
    <property type="evidence" value="ECO:0007669"/>
    <property type="project" value="TreeGrafter"/>
</dbReference>
<proteinExistence type="inferred from homology"/>
<organism evidence="8 9">
    <name type="scientific">Virgibacillus profundi</name>
    <dbReference type="NCBI Taxonomy" id="2024555"/>
    <lineage>
        <taxon>Bacteria</taxon>
        <taxon>Bacillati</taxon>
        <taxon>Bacillota</taxon>
        <taxon>Bacilli</taxon>
        <taxon>Bacillales</taxon>
        <taxon>Bacillaceae</taxon>
        <taxon>Virgibacillus</taxon>
    </lineage>
</organism>
<dbReference type="Pfam" id="PF01120">
    <property type="entry name" value="Alpha_L_fucos"/>
    <property type="match status" value="1"/>
</dbReference>
<evidence type="ECO:0000256" key="4">
    <source>
        <dbReference type="ARBA" id="ARBA00022729"/>
    </source>
</evidence>
<dbReference type="Proteomes" id="UP000218887">
    <property type="component" value="Unassembled WGS sequence"/>
</dbReference>
<dbReference type="SMART" id="SM00812">
    <property type="entry name" value="Alpha_L_fucos"/>
    <property type="match status" value="1"/>
</dbReference>
<evidence type="ECO:0000256" key="3">
    <source>
        <dbReference type="ARBA" id="ARBA00012662"/>
    </source>
</evidence>
<sequence>MQINKKKNYNGIQGEIKLDPHNQLKEWQELQFGMFIHLGLYSYLGGTWKDKPVKKGYSEQIQMWADIATEDYKKVAAQFTLENFDPEAICSLAKDAGMNYIVITSKHHDGFCMFDTRTTDYNVVDSTPFGQDVLKLLSDECKKQGLKFGVYFSLVDWYQGHEFDPNNNNEIPETMESIIEEQLTELMTNYGSISEVWFDMSSPTKEQSVRFKQIVKDLQPQAAINGRIWNNEGDFRTLNDNQVPSINLDGAWQTPASIYRATWGYRSWQQRDEFDGKIRNLLESLISIRARGGNYLLNIGPQADGSIVDFEANVLQGMGKWIKHHPNAILGTNPTKFNEQTWGEITSDGNSLFLHVTKWPSDGKINLSGLVTNVEKVVEDNSSLELEWSMNDHDFEITLPEAPVDKIFTTIRVELSDELCIIPYNTVSIGSDNSWIVNQKDLDYGNNYADNGNYTSLVKTNTRQTAYISNAKNGKAVVEITGTGNANFTYSIELGSEVKIVEGGDLTSSVIGPYNVHSREGILPLHIKLAEPTHTNQDLELELESIKISFVEIDE</sequence>
<dbReference type="InterPro" id="IPR013780">
    <property type="entry name" value="Glyco_hydro_b"/>
</dbReference>
<name>A0A2A2IHD9_9BACI</name>
<gene>
    <name evidence="8" type="ORF">CIL05_00630</name>
</gene>
<dbReference type="GO" id="GO:0005764">
    <property type="term" value="C:lysosome"/>
    <property type="evidence" value="ECO:0007669"/>
    <property type="project" value="TreeGrafter"/>
</dbReference>
<reference evidence="8 9" key="1">
    <citation type="submission" date="2017-08" db="EMBL/GenBank/DDBJ databases">
        <title>Virgibacillus indicus sp. nov. and Virgibacillus profoundi sp. nov, two moderately halophilic bacteria isolated from marine sediment by using the Microfluidic Streak Plate.</title>
        <authorList>
            <person name="Xu B."/>
            <person name="Hu B."/>
            <person name="Wang J."/>
            <person name="Zhu Y."/>
            <person name="Huang L."/>
            <person name="Du W."/>
            <person name="Huang Y."/>
        </authorList>
    </citation>
    <scope>NUCLEOTIDE SEQUENCE [LARGE SCALE GENOMIC DNA]</scope>
    <source>
        <strain evidence="8 9">IO3-P3-H5</strain>
    </source>
</reference>
<dbReference type="RefSeq" id="WP_095653569.1">
    <property type="nucleotide sequence ID" value="NZ_NPOA01000001.1"/>
</dbReference>
<dbReference type="PRINTS" id="PR00741">
    <property type="entry name" value="GLHYDRLASE29"/>
</dbReference>
<dbReference type="InterPro" id="IPR057739">
    <property type="entry name" value="Glyco_hydro_29_N"/>
</dbReference>
<comment type="function">
    <text evidence="1">Alpha-L-fucosidase is responsible for hydrolyzing the alpha-1,6-linked fucose joined to the reducing-end N-acetylglucosamine of the carbohydrate moieties of glycoproteins.</text>
</comment>
<dbReference type="InterPro" id="IPR017853">
    <property type="entry name" value="GH"/>
</dbReference>
<dbReference type="GO" id="GO:0004560">
    <property type="term" value="F:alpha-L-fucosidase activity"/>
    <property type="evidence" value="ECO:0007669"/>
    <property type="project" value="InterPro"/>
</dbReference>
<dbReference type="PANTHER" id="PTHR10030:SF37">
    <property type="entry name" value="ALPHA-L-FUCOSIDASE-RELATED"/>
    <property type="match status" value="1"/>
</dbReference>
<evidence type="ECO:0000256" key="2">
    <source>
        <dbReference type="ARBA" id="ARBA00007951"/>
    </source>
</evidence>
<dbReference type="PANTHER" id="PTHR10030">
    <property type="entry name" value="ALPHA-L-FUCOSIDASE"/>
    <property type="match status" value="1"/>
</dbReference>
<feature type="domain" description="Glycoside hydrolase family 29 N-terminal" evidence="7">
    <location>
        <begin position="21"/>
        <end position="324"/>
    </location>
</feature>
<dbReference type="SUPFAM" id="SSF51445">
    <property type="entry name" value="(Trans)glycosidases"/>
    <property type="match status" value="1"/>
</dbReference>
<evidence type="ECO:0000313" key="9">
    <source>
        <dbReference type="Proteomes" id="UP000218887"/>
    </source>
</evidence>
<dbReference type="InterPro" id="IPR016286">
    <property type="entry name" value="FUC_metazoa-typ"/>
</dbReference>
<keyword evidence="9" id="KW-1185">Reference proteome</keyword>
<evidence type="ECO:0000259" key="7">
    <source>
        <dbReference type="Pfam" id="PF01120"/>
    </source>
</evidence>